<dbReference type="InterPro" id="IPR040097">
    <property type="entry name" value="FAAL/FAAC"/>
</dbReference>
<dbReference type="GO" id="GO:0070566">
    <property type="term" value="F:adenylyltransferase activity"/>
    <property type="evidence" value="ECO:0007669"/>
    <property type="project" value="TreeGrafter"/>
</dbReference>
<dbReference type="InterPro" id="IPR042099">
    <property type="entry name" value="ANL_N_sf"/>
</dbReference>
<dbReference type="AlphaFoldDB" id="A0A919KBS2"/>
<comment type="similarity">
    <text evidence="1">Belongs to the ATP-dependent AMP-binding enzyme family.</text>
</comment>
<dbReference type="InterPro" id="IPR000873">
    <property type="entry name" value="AMP-dep_synth/lig_dom"/>
</dbReference>
<dbReference type="Proteomes" id="UP000629619">
    <property type="component" value="Unassembled WGS sequence"/>
</dbReference>
<dbReference type="EMBL" id="BOMW01000002">
    <property type="protein sequence ID" value="GIF02530.1"/>
    <property type="molecule type" value="Genomic_DNA"/>
</dbReference>
<dbReference type="GO" id="GO:0071766">
    <property type="term" value="P:Actinobacterium-type cell wall biogenesis"/>
    <property type="evidence" value="ECO:0007669"/>
    <property type="project" value="UniProtKB-ARBA"/>
</dbReference>
<keyword evidence="4" id="KW-0443">Lipid metabolism</keyword>
<protein>
    <submittedName>
        <fullName evidence="6">Fatty-acid--CoA ligase</fullName>
    </submittedName>
</protein>
<evidence type="ECO:0000313" key="7">
    <source>
        <dbReference type="Proteomes" id="UP000629619"/>
    </source>
</evidence>
<evidence type="ECO:0000259" key="5">
    <source>
        <dbReference type="Pfam" id="PF00501"/>
    </source>
</evidence>
<feature type="domain" description="AMP-dependent synthetase/ligase" evidence="5">
    <location>
        <begin position="33"/>
        <end position="430"/>
    </location>
</feature>
<dbReference type="GO" id="GO:0005886">
    <property type="term" value="C:plasma membrane"/>
    <property type="evidence" value="ECO:0007669"/>
    <property type="project" value="TreeGrafter"/>
</dbReference>
<proteinExistence type="inferred from homology"/>
<dbReference type="Pfam" id="PF00501">
    <property type="entry name" value="AMP-binding"/>
    <property type="match status" value="1"/>
</dbReference>
<dbReference type="CDD" id="cd05931">
    <property type="entry name" value="FAAL"/>
    <property type="match status" value="1"/>
</dbReference>
<dbReference type="FunFam" id="3.40.50.12780:FF:000013">
    <property type="entry name" value="Long-chain-fatty-acid--AMP ligase FadD32"/>
    <property type="match status" value="1"/>
</dbReference>
<dbReference type="Gene3D" id="3.40.50.12780">
    <property type="entry name" value="N-terminal domain of ligase-like"/>
    <property type="match status" value="1"/>
</dbReference>
<keyword evidence="3" id="KW-0276">Fatty acid metabolism</keyword>
<reference evidence="6" key="1">
    <citation type="submission" date="2021-01" db="EMBL/GenBank/DDBJ databases">
        <title>Whole genome shotgun sequence of Actinoplanes siamensis NBRC 109076.</title>
        <authorList>
            <person name="Komaki H."/>
            <person name="Tamura T."/>
        </authorList>
    </citation>
    <scope>NUCLEOTIDE SEQUENCE</scope>
    <source>
        <strain evidence="6">NBRC 109076</strain>
    </source>
</reference>
<dbReference type="PANTHER" id="PTHR22754:SF32">
    <property type="entry name" value="DISCO-INTERACTING PROTEIN 2"/>
    <property type="match status" value="1"/>
</dbReference>
<evidence type="ECO:0000256" key="2">
    <source>
        <dbReference type="ARBA" id="ARBA00022598"/>
    </source>
</evidence>
<dbReference type="InterPro" id="IPR045851">
    <property type="entry name" value="AMP-bd_C_sf"/>
</dbReference>
<gene>
    <name evidence="6" type="ORF">Asi03nite_00680</name>
</gene>
<keyword evidence="2 6" id="KW-0436">Ligase</keyword>
<sequence>MCGVRIRPWWLVGDGMGRDVTGLRGLGPGAAVARAAEQRPDGVAMTFVDYGSDGGVRSALTCRELADRSAAVAACLLRATRPGERAAILCGHDGDYVVAFLGCLRAGVIGVPLFAPEPYRPFDRLVNVIADCTPEVVLTSGRHLDAVGRLLASPALVAPPREVVAVDRLGSGGGVGLPPAPAGDAVAYLQYTSGSTRAPAGVRVRHRNVVAAVAQLGAWLPGDESSRLVSWLPFFHDMGLMFSVMLPLSRGVAVTCLAPLAFVKQPRRWLELLTAERATHTMSPNFGLDLCVDRVGPQRRAGIDLSGLRALGNGAEPVRHRTLVRFTEAFAACGFRHEAHCPGYGLAEATLVVTAHEPGRPVRVGAFDRQELCAGRVRPVGVADAGARLIVSSGRPVRQQVRIVRPGTGAATDAVGEIWVRGANVCGGYWGQPQRSAETFGGGGAGWLRTGDLGFLLDGRLYVTGRLRDLIVIDGRNHCPADIEATVEEAGPWLRRGRVVAFGSEIDDAERLVVVAEPVSRVSAADAEVIRARVRAQVSRHHDVGVHALVLLRAGGLPVTSSGKPRRRECRIRFERGEFGGG</sequence>
<organism evidence="6 7">
    <name type="scientific">Actinoplanes siamensis</name>
    <dbReference type="NCBI Taxonomy" id="1223317"/>
    <lineage>
        <taxon>Bacteria</taxon>
        <taxon>Bacillati</taxon>
        <taxon>Actinomycetota</taxon>
        <taxon>Actinomycetes</taxon>
        <taxon>Micromonosporales</taxon>
        <taxon>Micromonosporaceae</taxon>
        <taxon>Actinoplanes</taxon>
    </lineage>
</organism>
<evidence type="ECO:0000256" key="1">
    <source>
        <dbReference type="ARBA" id="ARBA00006432"/>
    </source>
</evidence>
<keyword evidence="7" id="KW-1185">Reference proteome</keyword>
<dbReference type="GO" id="GO:0016874">
    <property type="term" value="F:ligase activity"/>
    <property type="evidence" value="ECO:0007669"/>
    <property type="project" value="UniProtKB-KW"/>
</dbReference>
<dbReference type="Gene3D" id="3.30.300.30">
    <property type="match status" value="1"/>
</dbReference>
<evidence type="ECO:0000256" key="3">
    <source>
        <dbReference type="ARBA" id="ARBA00022832"/>
    </source>
</evidence>
<dbReference type="SUPFAM" id="SSF56801">
    <property type="entry name" value="Acetyl-CoA synthetase-like"/>
    <property type="match status" value="1"/>
</dbReference>
<dbReference type="GO" id="GO:0006633">
    <property type="term" value="P:fatty acid biosynthetic process"/>
    <property type="evidence" value="ECO:0007669"/>
    <property type="project" value="TreeGrafter"/>
</dbReference>
<dbReference type="PANTHER" id="PTHR22754">
    <property type="entry name" value="DISCO-INTERACTING PROTEIN 2 DIP2 -RELATED"/>
    <property type="match status" value="1"/>
</dbReference>
<comment type="caution">
    <text evidence="6">The sequence shown here is derived from an EMBL/GenBank/DDBJ whole genome shotgun (WGS) entry which is preliminary data.</text>
</comment>
<evidence type="ECO:0000313" key="6">
    <source>
        <dbReference type="EMBL" id="GIF02530.1"/>
    </source>
</evidence>
<name>A0A919KBS2_9ACTN</name>
<accession>A0A919KBS2</accession>
<evidence type="ECO:0000256" key="4">
    <source>
        <dbReference type="ARBA" id="ARBA00023098"/>
    </source>
</evidence>